<keyword evidence="4" id="KW-1185">Reference proteome</keyword>
<organism evidence="3 4">
    <name type="scientific">Frondihabitans australicus</name>
    <dbReference type="NCBI Taxonomy" id="386892"/>
    <lineage>
        <taxon>Bacteria</taxon>
        <taxon>Bacillati</taxon>
        <taxon>Actinomycetota</taxon>
        <taxon>Actinomycetes</taxon>
        <taxon>Micrococcales</taxon>
        <taxon>Microbacteriaceae</taxon>
        <taxon>Frondihabitans</taxon>
    </lineage>
</organism>
<dbReference type="GO" id="GO:0016853">
    <property type="term" value="F:isomerase activity"/>
    <property type="evidence" value="ECO:0007669"/>
    <property type="project" value="UniProtKB-KW"/>
</dbReference>
<dbReference type="Proteomes" id="UP000280008">
    <property type="component" value="Unassembled WGS sequence"/>
</dbReference>
<dbReference type="PANTHER" id="PTHR12110:SF52">
    <property type="entry name" value="XYLOSE ISOMERASE"/>
    <property type="match status" value="1"/>
</dbReference>
<dbReference type="SUPFAM" id="SSF51658">
    <property type="entry name" value="Xylose isomerase-like"/>
    <property type="match status" value="1"/>
</dbReference>
<proteinExistence type="predicted"/>
<feature type="domain" description="Xylose isomerase-like TIM barrel" evidence="2">
    <location>
        <begin position="32"/>
        <end position="258"/>
    </location>
</feature>
<dbReference type="InterPro" id="IPR050312">
    <property type="entry name" value="IolE/XylAMocC-like"/>
</dbReference>
<keyword evidence="3" id="KW-0413">Isomerase</keyword>
<protein>
    <submittedName>
        <fullName evidence="3">Sugar phosphate isomerase/epimerase</fullName>
    </submittedName>
</protein>
<comment type="caution">
    <text evidence="3">The sequence shown here is derived from an EMBL/GenBank/DDBJ whole genome shotgun (WGS) entry which is preliminary data.</text>
</comment>
<dbReference type="EMBL" id="RBKS01000001">
    <property type="protein sequence ID" value="RKR75169.1"/>
    <property type="molecule type" value="Genomic_DNA"/>
</dbReference>
<reference evidence="3 4" key="1">
    <citation type="submission" date="2018-10" db="EMBL/GenBank/DDBJ databases">
        <title>Sequencing the genomes of 1000 actinobacteria strains.</title>
        <authorList>
            <person name="Klenk H.-P."/>
        </authorList>
    </citation>
    <scope>NUCLEOTIDE SEQUENCE [LARGE SCALE GENOMIC DNA]</scope>
    <source>
        <strain evidence="3 4">DSM 17894</strain>
    </source>
</reference>
<name>A0A495IHD1_9MICO</name>
<accession>A0A495IHD1</accession>
<dbReference type="OrthoDB" id="3350993at2"/>
<evidence type="ECO:0000313" key="4">
    <source>
        <dbReference type="Proteomes" id="UP000280008"/>
    </source>
</evidence>
<dbReference type="InterPro" id="IPR013022">
    <property type="entry name" value="Xyl_isomerase-like_TIM-brl"/>
</dbReference>
<sequence length="270" mass="29854">MSLVGLSTYAYFWRFSDQVEAPMSLEDMLRDTARLGAELFQICDYAPLALMSDDELAATRDLAESLGLTLEIGTRGTEPGHLLRFLEIAVALGATLVRSMWTSGDDRPTLDENVARLRRVMPGYERAGVTLALETYEQVSSADLVSLVEAIGSSCLGICLDPANTVARLELPAEVTARVLPHVVNWHVKDFDFTRKDGWVGFSLVGVPLGEGKLDYAGMLADLPATGKDGRAINRVIEHWLPWQGDPETTTRIEAEWTQHNLDYLKENTK</sequence>
<evidence type="ECO:0000259" key="2">
    <source>
        <dbReference type="Pfam" id="PF01261"/>
    </source>
</evidence>
<gene>
    <name evidence="3" type="ORF">C8E83_2307</name>
</gene>
<evidence type="ECO:0000313" key="3">
    <source>
        <dbReference type="EMBL" id="RKR75169.1"/>
    </source>
</evidence>
<keyword evidence="1" id="KW-0119">Carbohydrate metabolism</keyword>
<dbReference type="AlphaFoldDB" id="A0A495IHD1"/>
<evidence type="ECO:0000256" key="1">
    <source>
        <dbReference type="ARBA" id="ARBA00023277"/>
    </source>
</evidence>
<dbReference type="PANTHER" id="PTHR12110">
    <property type="entry name" value="HYDROXYPYRUVATE ISOMERASE"/>
    <property type="match status" value="1"/>
</dbReference>
<dbReference type="Pfam" id="PF01261">
    <property type="entry name" value="AP_endonuc_2"/>
    <property type="match status" value="1"/>
</dbReference>
<dbReference type="RefSeq" id="WP_121369994.1">
    <property type="nucleotide sequence ID" value="NZ_RBKS01000001.1"/>
</dbReference>
<dbReference type="InterPro" id="IPR036237">
    <property type="entry name" value="Xyl_isomerase-like_sf"/>
</dbReference>
<dbReference type="Gene3D" id="3.20.20.150">
    <property type="entry name" value="Divalent-metal-dependent TIM barrel enzymes"/>
    <property type="match status" value="1"/>
</dbReference>